<reference evidence="2" key="1">
    <citation type="submission" date="2017-09" db="EMBL/GenBank/DDBJ databases">
        <title>Luteimonas liuhanmingii sp.nov., isolated from the intestinal contents of Tibetan Plateau Pika in Yushu, Qinghai Province, China.</title>
        <authorList>
            <person name="Gui Z."/>
        </authorList>
    </citation>
    <scope>NUCLEOTIDE SEQUENCE [LARGE SCALE GENOMIC DNA]</scope>
    <source>
        <strain evidence="2">100111</strain>
    </source>
</reference>
<dbReference type="Proteomes" id="UP000218968">
    <property type="component" value="Chromosome"/>
</dbReference>
<protein>
    <recommendedName>
        <fullName evidence="3">CENP-V/GFA domain-containing protein</fullName>
    </recommendedName>
</protein>
<dbReference type="SUPFAM" id="SSF51316">
    <property type="entry name" value="Mss4-like"/>
    <property type="match status" value="1"/>
</dbReference>
<dbReference type="Gene3D" id="3.90.1590.10">
    <property type="entry name" value="glutathione-dependent formaldehyde- activating enzyme (gfa)"/>
    <property type="match status" value="1"/>
</dbReference>
<dbReference type="RefSeq" id="WP_096298638.1">
    <property type="nucleotide sequence ID" value="NZ_CP023406.1"/>
</dbReference>
<evidence type="ECO:0008006" key="3">
    <source>
        <dbReference type="Google" id="ProtNLM"/>
    </source>
</evidence>
<dbReference type="AlphaFoldDB" id="A0A290XFC1"/>
<dbReference type="KEGG" id="lum:CNR27_10685"/>
<proteinExistence type="predicted"/>
<dbReference type="OrthoDB" id="5500342at2"/>
<dbReference type="InterPro" id="IPR046149">
    <property type="entry name" value="DUF6151"/>
</dbReference>
<dbReference type="InterPro" id="IPR011057">
    <property type="entry name" value="Mss4-like_sf"/>
</dbReference>
<evidence type="ECO:0000313" key="2">
    <source>
        <dbReference type="Proteomes" id="UP000218968"/>
    </source>
</evidence>
<dbReference type="Pfam" id="PF19648">
    <property type="entry name" value="DUF6151"/>
    <property type="match status" value="1"/>
</dbReference>
<gene>
    <name evidence="1" type="ORF">CNR27_10685</name>
</gene>
<sequence>MQIELQCRCGQLRARLDSDRAYAHARCYCKDCRAYALWLGADDILDAQGGTALVATPPQALRFTAGLDALTCLSLSENGLLRWYADCCGMPLANTTRDSQMAYVSVMSGSMQADAREAAFGAPHCVVNAGSATGPVRATPVATTLTAARIGVGVIAARLRGVRNRVFFRADGAPMRVPHVVEAPRD</sequence>
<name>A0A290XFC1_9GAMM</name>
<organism evidence="1 2">
    <name type="scientific">Luteimonas chenhongjianii</name>
    <dbReference type="NCBI Taxonomy" id="2006110"/>
    <lineage>
        <taxon>Bacteria</taxon>
        <taxon>Pseudomonadati</taxon>
        <taxon>Pseudomonadota</taxon>
        <taxon>Gammaproteobacteria</taxon>
        <taxon>Lysobacterales</taxon>
        <taxon>Lysobacteraceae</taxon>
        <taxon>Luteimonas</taxon>
    </lineage>
</organism>
<accession>A0A290XFC1</accession>
<dbReference type="EMBL" id="CP023406">
    <property type="protein sequence ID" value="ATD67835.1"/>
    <property type="molecule type" value="Genomic_DNA"/>
</dbReference>
<evidence type="ECO:0000313" key="1">
    <source>
        <dbReference type="EMBL" id="ATD67835.1"/>
    </source>
</evidence>
<keyword evidence="2" id="KW-1185">Reference proteome</keyword>